<keyword evidence="6" id="KW-0067">ATP-binding</keyword>
<dbReference type="InterPro" id="IPR003439">
    <property type="entry name" value="ABC_transporter-like_ATP-bd"/>
</dbReference>
<feature type="domain" description="ABC transmembrane type-1" evidence="12">
    <location>
        <begin position="1029"/>
        <end position="1309"/>
    </location>
</feature>
<dbReference type="InterPro" id="IPR036640">
    <property type="entry name" value="ABC1_TM_sf"/>
</dbReference>
<feature type="region of interest" description="Disordered" evidence="9">
    <location>
        <begin position="463"/>
        <end position="511"/>
    </location>
</feature>
<name>A0A8H5CCU4_9AGAR</name>
<feature type="domain" description="ABC transmembrane type-1" evidence="12">
    <location>
        <begin position="338"/>
        <end position="694"/>
    </location>
</feature>
<feature type="transmembrane region" description="Helical" evidence="10">
    <location>
        <begin position="1160"/>
        <end position="1189"/>
    </location>
</feature>
<dbReference type="OrthoDB" id="6500128at2759"/>
<keyword evidence="7 10" id="KW-1133">Transmembrane helix</keyword>
<evidence type="ECO:0008006" key="15">
    <source>
        <dbReference type="Google" id="ProtNLM"/>
    </source>
</evidence>
<dbReference type="InterPro" id="IPR050173">
    <property type="entry name" value="ABC_transporter_C-like"/>
</dbReference>
<dbReference type="Pfam" id="PF00664">
    <property type="entry name" value="ABC_membrane"/>
    <property type="match status" value="2"/>
</dbReference>
<evidence type="ECO:0000313" key="13">
    <source>
        <dbReference type="EMBL" id="KAF5338423.1"/>
    </source>
</evidence>
<dbReference type="FunFam" id="1.20.1560.10:FF:000013">
    <property type="entry name" value="ABC transporter C family member 2"/>
    <property type="match status" value="1"/>
</dbReference>
<proteinExistence type="predicted"/>
<feature type="transmembrane region" description="Helical" evidence="10">
    <location>
        <begin position="639"/>
        <end position="659"/>
    </location>
</feature>
<dbReference type="PROSITE" id="PS50893">
    <property type="entry name" value="ABC_TRANSPORTER_2"/>
    <property type="match status" value="2"/>
</dbReference>
<feature type="transmembrane region" description="Helical" evidence="10">
    <location>
        <begin position="1023"/>
        <end position="1048"/>
    </location>
</feature>
<evidence type="ECO:0000259" key="12">
    <source>
        <dbReference type="PROSITE" id="PS50929"/>
    </source>
</evidence>
<dbReference type="SMART" id="SM00382">
    <property type="entry name" value="AAA"/>
    <property type="match status" value="2"/>
</dbReference>
<evidence type="ECO:0000256" key="2">
    <source>
        <dbReference type="ARBA" id="ARBA00022448"/>
    </source>
</evidence>
<keyword evidence="5" id="KW-0547">Nucleotide-binding</keyword>
<feature type="region of interest" description="Disordered" evidence="9">
    <location>
        <begin position="974"/>
        <end position="993"/>
    </location>
</feature>
<dbReference type="InterPro" id="IPR003593">
    <property type="entry name" value="AAA+_ATPase"/>
</dbReference>
<dbReference type="SUPFAM" id="SSF52540">
    <property type="entry name" value="P-loop containing nucleoside triphosphate hydrolases"/>
    <property type="match status" value="2"/>
</dbReference>
<dbReference type="Gene3D" id="1.20.1560.10">
    <property type="entry name" value="ABC transporter type 1, transmembrane domain"/>
    <property type="match status" value="2"/>
</dbReference>
<evidence type="ECO:0000259" key="11">
    <source>
        <dbReference type="PROSITE" id="PS50893"/>
    </source>
</evidence>
<feature type="transmembrane region" description="Helical" evidence="10">
    <location>
        <begin position="38"/>
        <end position="59"/>
    </location>
</feature>
<feature type="compositionally biased region" description="Basic and acidic residues" evidence="9">
    <location>
        <begin position="489"/>
        <end position="505"/>
    </location>
</feature>
<keyword evidence="3 10" id="KW-0812">Transmembrane</keyword>
<keyword evidence="8 10" id="KW-0472">Membrane</keyword>
<dbReference type="GO" id="GO:0016887">
    <property type="term" value="F:ATP hydrolysis activity"/>
    <property type="evidence" value="ECO:0007669"/>
    <property type="project" value="InterPro"/>
</dbReference>
<evidence type="ECO:0000256" key="8">
    <source>
        <dbReference type="ARBA" id="ARBA00023136"/>
    </source>
</evidence>
<feature type="transmembrane region" description="Helical" evidence="10">
    <location>
        <begin position="532"/>
        <end position="562"/>
    </location>
</feature>
<gene>
    <name evidence="13" type="ORF">D9758_012243</name>
</gene>
<feature type="transmembrane region" description="Helical" evidence="10">
    <location>
        <begin position="385"/>
        <end position="407"/>
    </location>
</feature>
<dbReference type="PROSITE" id="PS50929">
    <property type="entry name" value="ABC_TM1F"/>
    <property type="match status" value="2"/>
</dbReference>
<dbReference type="CDD" id="cd18596">
    <property type="entry name" value="ABC_6TM_VMR1_D1_like"/>
    <property type="match status" value="1"/>
</dbReference>
<dbReference type="GO" id="GO:0005524">
    <property type="term" value="F:ATP binding"/>
    <property type="evidence" value="ECO:0007669"/>
    <property type="project" value="UniProtKB-KW"/>
</dbReference>
<dbReference type="InterPro" id="IPR027417">
    <property type="entry name" value="P-loop_NTPase"/>
</dbReference>
<dbReference type="CDD" id="cd03244">
    <property type="entry name" value="ABCC_MRP_domain2"/>
    <property type="match status" value="1"/>
</dbReference>
<comment type="subcellular location">
    <subcellularLocation>
        <location evidence="1">Membrane</location>
        <topology evidence="1">Multi-pass membrane protein</topology>
    </subcellularLocation>
</comment>
<feature type="transmembrane region" description="Helical" evidence="10">
    <location>
        <begin position="1068"/>
        <end position="1095"/>
    </location>
</feature>
<sequence length="1603" mass="178276">MRTQLGYAQSLIPQVVLDASDTAWSLRKDSAPVYTNTILIPLYCAAISVVALLLHIVFVSKPVQRWFGKNSDESEPQAAIPLHASLVGEVREHVKEHGGLVIFSYMLARLAGSLVLLGLSITSLVIDEVKRSGPQDQDDASIMGKWGRKHPRRRYGAHISKREWLEAAMSLTYVTLYIPACSHFGSSKAKMESSHNSPPECRPGRHLFLSTSIETYIHSHEGSLLWAKIAVLGFSAVLVPLLIPRQYVPVDPKYPMEVPNPEQTACILSMVTYRFLDPLVFAAYKVKHLAWDQLPPLNDNDQAHVLKERSFKHLDIYAGAPKRHIFFGLLRIFRREYIVLAVCIILHVASNFAAPVGVNRLLRQVDFRFFFYLEPGGQETAIRPWFWILWILLGPVASTFAHHWYVFIATRTLVRCQAIIIQLVFEHSLRIRVKAEAPSSSGNSVPNSSTDIPDTLSVAGVEETSASLSTEEETIRASTASITSNTDQSKGKKQEQKGEKEKEPTSDSSNLVGKINNLVTTDLENIVDGRDFLYAIVYVPVQVTLCIAFFAFIGLAVMLIMFPVPGLIAKLVQDVQRSRLKVTDARVQTVTETLNVLRMIKLFGWEQKMQSRIAEKREEELGWIFKKQILQLMNGTINFVIPLLTMIATYGTYVCTLVMKQELTASAVFSSMSVFNMLREQLHIIFDTMTMIMTGKVSLERVSSFLRETELLDRFSEKETDSNYFTPADQNQSEEIGFRNATFTWSNDVDGSLTPSKRKFLLKIEEELIFRQDSINLVIGETGSGKTSLLMALLSEMHFIPSSPDSWYNLPRDSGVAYAAQESWENILFGAPFDEERYRKVIHQCGLERDLTLFEAGDATEVGEKGLTLSGGQKAKITLARAVYSAAKILLLDDVLAALDVHTSKWIVEKCFCGDLVQGRTIILVTHNVALARPIASFVVAMKDGRIESQGTVADALRKDHVLSAEAKENEQILKRSDQEIDHHPPSDDPKGDGKLIAAEEIEEGHVSWPAVKMYFSGLGGSYPWIFCIACVLASLMVELLNTSQTYFLGYWTTQYDERDDPSEVPVVLYIGIYATLLACAAIVYCCGYTIYLYGGIRASRTLHKRLVESVLGTTLRWLDTTPTSRIIARCTQDIRAVDGPIPMWLQWVAELTMDMTVKLFAIVLITPIFFTPGVLVFVFGSITGQIYIKAQLSVKREMSNAKAPVLAHFGAAIAGLTSIRAFGAQKAFMEESLKRIDKFSRAARTFYNLNRWVSVRITALGAMFSAGLAAYLVYFRDQTAANTGFSLNMAVGFSSLILWWIRNLNEFEVQGNSLERIQGYLKIEQEPKPVPEGEPPAYWPASGEVRVENLSARYSADGPKVLKNISFTIKSGERIGVVGRTGSGKSSLTLSLLRCILTEGNVYYDSLETSKINLDALRSSITIIPQVPELLSGTLRQNLDPFDQYDDALLNGALRAAGLFSLQEQSDEDGGKLSLDSAISSGGSNLSVGQRQILALARAIVRGSKLLILDEATSAIDYKTDSIIQSSLRNELKGDVTLITVAHRLQTIMDADKIMVLDAGEVVEFDSPKALLQIEGGRLRSLVDESNDRDILYQMANANGKV</sequence>
<organism evidence="13 14">
    <name type="scientific">Tetrapyrgos nigripes</name>
    <dbReference type="NCBI Taxonomy" id="182062"/>
    <lineage>
        <taxon>Eukaryota</taxon>
        <taxon>Fungi</taxon>
        <taxon>Dikarya</taxon>
        <taxon>Basidiomycota</taxon>
        <taxon>Agaricomycotina</taxon>
        <taxon>Agaricomycetes</taxon>
        <taxon>Agaricomycetidae</taxon>
        <taxon>Agaricales</taxon>
        <taxon>Marasmiineae</taxon>
        <taxon>Marasmiaceae</taxon>
        <taxon>Tetrapyrgos</taxon>
    </lineage>
</organism>
<keyword evidence="4" id="KW-0677">Repeat</keyword>
<dbReference type="PANTHER" id="PTHR24223:SF356">
    <property type="entry name" value="ATP-BINDING CASSETTE TRANSPORTER ABC4"/>
    <property type="match status" value="1"/>
</dbReference>
<dbReference type="InterPro" id="IPR011527">
    <property type="entry name" value="ABC1_TM_dom"/>
</dbReference>
<dbReference type="EMBL" id="JAACJM010000196">
    <property type="protein sequence ID" value="KAF5338423.1"/>
    <property type="molecule type" value="Genomic_DNA"/>
</dbReference>
<evidence type="ECO:0000256" key="7">
    <source>
        <dbReference type="ARBA" id="ARBA00022989"/>
    </source>
</evidence>
<evidence type="ECO:0000313" key="14">
    <source>
        <dbReference type="Proteomes" id="UP000559256"/>
    </source>
</evidence>
<evidence type="ECO:0000256" key="4">
    <source>
        <dbReference type="ARBA" id="ARBA00022737"/>
    </source>
</evidence>
<dbReference type="SUPFAM" id="SSF90123">
    <property type="entry name" value="ABC transporter transmembrane region"/>
    <property type="match status" value="2"/>
</dbReference>
<evidence type="ECO:0000256" key="9">
    <source>
        <dbReference type="SAM" id="MobiDB-lite"/>
    </source>
</evidence>
<dbReference type="PANTHER" id="PTHR24223">
    <property type="entry name" value="ATP-BINDING CASSETTE SUB-FAMILY C"/>
    <property type="match status" value="1"/>
</dbReference>
<dbReference type="GO" id="GO:0016020">
    <property type="term" value="C:membrane"/>
    <property type="evidence" value="ECO:0007669"/>
    <property type="project" value="UniProtKB-SubCell"/>
</dbReference>
<dbReference type="GO" id="GO:0140359">
    <property type="term" value="F:ABC-type transporter activity"/>
    <property type="evidence" value="ECO:0007669"/>
    <property type="project" value="InterPro"/>
</dbReference>
<reference evidence="13 14" key="1">
    <citation type="journal article" date="2020" name="ISME J.">
        <title>Uncovering the hidden diversity of litter-decomposition mechanisms in mushroom-forming fungi.</title>
        <authorList>
            <person name="Floudas D."/>
            <person name="Bentzer J."/>
            <person name="Ahren D."/>
            <person name="Johansson T."/>
            <person name="Persson P."/>
            <person name="Tunlid A."/>
        </authorList>
    </citation>
    <scope>NUCLEOTIDE SEQUENCE [LARGE SCALE GENOMIC DNA]</scope>
    <source>
        <strain evidence="13 14">CBS 291.85</strain>
    </source>
</reference>
<feature type="domain" description="ABC transporter" evidence="11">
    <location>
        <begin position="736"/>
        <end position="969"/>
    </location>
</feature>
<feature type="transmembrane region" description="Helical" evidence="10">
    <location>
        <begin position="337"/>
        <end position="358"/>
    </location>
</feature>
<comment type="caution">
    <text evidence="13">The sequence shown here is derived from an EMBL/GenBank/DDBJ whole genome shotgun (WGS) entry which is preliminary data.</text>
</comment>
<evidence type="ECO:0000256" key="6">
    <source>
        <dbReference type="ARBA" id="ARBA00022840"/>
    </source>
</evidence>
<feature type="transmembrane region" description="Helical" evidence="10">
    <location>
        <begin position="1209"/>
        <end position="1229"/>
    </location>
</feature>
<dbReference type="CDD" id="cd18604">
    <property type="entry name" value="ABC_6TM_VMR1_D2_like"/>
    <property type="match status" value="1"/>
</dbReference>
<dbReference type="PROSITE" id="PS00211">
    <property type="entry name" value="ABC_TRANSPORTER_1"/>
    <property type="match status" value="1"/>
</dbReference>
<keyword evidence="2" id="KW-0813">Transport</keyword>
<dbReference type="Gene3D" id="3.40.50.300">
    <property type="entry name" value="P-loop containing nucleotide triphosphate hydrolases"/>
    <property type="match status" value="2"/>
</dbReference>
<dbReference type="Pfam" id="PF00005">
    <property type="entry name" value="ABC_tran"/>
    <property type="match status" value="2"/>
</dbReference>
<feature type="transmembrane region" description="Helical" evidence="10">
    <location>
        <begin position="100"/>
        <end position="126"/>
    </location>
</feature>
<feature type="domain" description="ABC transporter" evidence="11">
    <location>
        <begin position="1346"/>
        <end position="1585"/>
    </location>
</feature>
<dbReference type="FunFam" id="3.40.50.300:FF:000838">
    <property type="entry name" value="ABC multidrug transporter (Eurofung)"/>
    <property type="match status" value="1"/>
</dbReference>
<evidence type="ECO:0000256" key="5">
    <source>
        <dbReference type="ARBA" id="ARBA00022741"/>
    </source>
</evidence>
<protein>
    <recommendedName>
        <fullName evidence="15">P-loop containing nucleoside triphosphate hydrolase protein</fullName>
    </recommendedName>
</protein>
<evidence type="ECO:0000256" key="3">
    <source>
        <dbReference type="ARBA" id="ARBA00022692"/>
    </source>
</evidence>
<accession>A0A8H5CCU4</accession>
<evidence type="ECO:0000256" key="1">
    <source>
        <dbReference type="ARBA" id="ARBA00004141"/>
    </source>
</evidence>
<dbReference type="Proteomes" id="UP000559256">
    <property type="component" value="Unassembled WGS sequence"/>
</dbReference>
<dbReference type="InterPro" id="IPR017871">
    <property type="entry name" value="ABC_transporter-like_CS"/>
</dbReference>
<keyword evidence="14" id="KW-1185">Reference proteome</keyword>
<feature type="transmembrane region" description="Helical" evidence="10">
    <location>
        <begin position="1281"/>
        <end position="1302"/>
    </location>
</feature>
<evidence type="ECO:0000256" key="10">
    <source>
        <dbReference type="SAM" id="Phobius"/>
    </source>
</evidence>
<feature type="compositionally biased region" description="Polar residues" evidence="9">
    <location>
        <begin position="476"/>
        <end position="488"/>
    </location>
</feature>
<feature type="transmembrane region" description="Helical" evidence="10">
    <location>
        <begin position="1250"/>
        <end position="1275"/>
    </location>
</feature>